<feature type="domain" description="AMP-dependent synthetase/ligase" evidence="5">
    <location>
        <begin position="23"/>
        <end position="397"/>
    </location>
</feature>
<dbReference type="eggNOG" id="COG0365">
    <property type="taxonomic scope" value="Bacteria"/>
</dbReference>
<dbReference type="NCBIfam" id="NF002937">
    <property type="entry name" value="PRK03584.1"/>
    <property type="match status" value="1"/>
</dbReference>
<dbReference type="STRING" id="1993.SAMN04489713_12550"/>
<keyword evidence="8" id="KW-1185">Reference proteome</keyword>
<dbReference type="InterPro" id="IPR005914">
    <property type="entry name" value="Acac_CoA_synth"/>
</dbReference>
<dbReference type="InterPro" id="IPR025110">
    <property type="entry name" value="AMP-bd_C"/>
</dbReference>
<evidence type="ECO:0000313" key="8">
    <source>
        <dbReference type="Proteomes" id="UP000183413"/>
    </source>
</evidence>
<dbReference type="PANTHER" id="PTHR42921">
    <property type="entry name" value="ACETOACETYL-COA SYNTHETASE"/>
    <property type="match status" value="1"/>
</dbReference>
<comment type="similarity">
    <text evidence="1">Belongs to the ATP-dependent AMP-binding enzyme family.</text>
</comment>
<dbReference type="SUPFAM" id="SSF56801">
    <property type="entry name" value="Acetyl-CoA synthetase-like"/>
    <property type="match status" value="1"/>
</dbReference>
<gene>
    <name evidence="7" type="ORF">SAMN04489713_12550</name>
</gene>
<dbReference type="InterPro" id="IPR000873">
    <property type="entry name" value="AMP-dep_synth/lig_dom"/>
</dbReference>
<evidence type="ECO:0000256" key="1">
    <source>
        <dbReference type="ARBA" id="ARBA00006432"/>
    </source>
</evidence>
<name>A0A1I5X0K6_9ACTN</name>
<sequence>MPGAVWFPGVRVNFAEHLLAALDGDRVALAAHTEDDRSARLTGAELSRQVGSLAAALRRLGVEPGDRVAAYLPNTQHAVVAFLAAASVGAVWTVCAPDFGVRSVLDRLAQTRPKVLIAVDGHHFGGKRHDRTAAAMEILGELPTVETCVWVDHLHPGRVPEAPEGRTVVPWADLVAGEEEPKYAPLPFDHPLWILFSSGTTGIPKGIVHGHGGMLLEQYKNMLLQTDVRPGDVFYWYTSTAWMMWNIVVCSLLGGATAVLYDGSPTHPDLDRQWELAQQWGLTHFGTSAGYLTACAVQGLRPGERHDLSRVRFIGSTGSPLPAGTARWVYDAVGTGAQLVSSTGGTDVATGFLGATPMHPVWAGELSGPMLGVAVASWDEAGRPVTGRDGELVVTAPMPSMPLCFWDDPDGSRYGDAYFSTYPGVWRHGDWVEITERGSAVVSGRSDSTLNRGGVRMGTADVYAAVEPLPEVVDCLMIGVEQDDGGYWMPLFVHLVDGAELDDELRRTIREAIAGNASRRHVPDDILAVPGVPRTRTGKRVEVPVKRLFQGLPVERAAGAGSLENPAVIEHYAAIARARRTDGGKDARA</sequence>
<dbReference type="NCBIfam" id="TIGR01217">
    <property type="entry name" value="ac_ac_CoA_syn"/>
    <property type="match status" value="1"/>
</dbReference>
<dbReference type="Pfam" id="PF00501">
    <property type="entry name" value="AMP-binding"/>
    <property type="match status" value="1"/>
</dbReference>
<protein>
    <submittedName>
        <fullName evidence="7">Acetoacetyl-CoA synthetase</fullName>
    </submittedName>
</protein>
<dbReference type="Gene3D" id="3.30.300.30">
    <property type="match status" value="1"/>
</dbReference>
<proteinExistence type="inferred from homology"/>
<dbReference type="InterPro" id="IPR042099">
    <property type="entry name" value="ANL_N_sf"/>
</dbReference>
<dbReference type="InterPro" id="IPR020845">
    <property type="entry name" value="AMP-binding_CS"/>
</dbReference>
<evidence type="ECO:0000256" key="3">
    <source>
        <dbReference type="ARBA" id="ARBA00022741"/>
    </source>
</evidence>
<evidence type="ECO:0000313" key="7">
    <source>
        <dbReference type="EMBL" id="SFQ25237.1"/>
    </source>
</evidence>
<dbReference type="GO" id="GO:0005524">
    <property type="term" value="F:ATP binding"/>
    <property type="evidence" value="ECO:0007669"/>
    <property type="project" value="UniProtKB-KW"/>
</dbReference>
<dbReference type="Gene3D" id="3.40.50.12780">
    <property type="entry name" value="N-terminal domain of ligase-like"/>
    <property type="match status" value="1"/>
</dbReference>
<feature type="domain" description="AMP-binding enzyme C-terminal" evidence="6">
    <location>
        <begin position="465"/>
        <end position="539"/>
    </location>
</feature>
<evidence type="ECO:0000256" key="4">
    <source>
        <dbReference type="ARBA" id="ARBA00022840"/>
    </source>
</evidence>
<evidence type="ECO:0000256" key="2">
    <source>
        <dbReference type="ARBA" id="ARBA00022598"/>
    </source>
</evidence>
<reference evidence="7 8" key="1">
    <citation type="submission" date="2016-10" db="EMBL/GenBank/DDBJ databases">
        <authorList>
            <person name="de Groot N.N."/>
        </authorList>
    </citation>
    <scope>NUCLEOTIDE SEQUENCE [LARGE SCALE GENOMIC DNA]</scope>
    <source>
        <strain evidence="7 8">DSM 43067</strain>
    </source>
</reference>
<dbReference type="GO" id="GO:0030729">
    <property type="term" value="F:acetoacetate-CoA ligase activity"/>
    <property type="evidence" value="ECO:0007669"/>
    <property type="project" value="InterPro"/>
</dbReference>
<dbReference type="InParanoid" id="A0A1I5X0K6"/>
<organism evidence="7 8">
    <name type="scientific">Actinomadura madurae</name>
    <dbReference type="NCBI Taxonomy" id="1993"/>
    <lineage>
        <taxon>Bacteria</taxon>
        <taxon>Bacillati</taxon>
        <taxon>Actinomycetota</taxon>
        <taxon>Actinomycetes</taxon>
        <taxon>Streptosporangiales</taxon>
        <taxon>Thermomonosporaceae</taxon>
        <taxon>Actinomadura</taxon>
    </lineage>
</organism>
<keyword evidence="3" id="KW-0547">Nucleotide-binding</keyword>
<keyword evidence="2" id="KW-0436">Ligase</keyword>
<dbReference type="Pfam" id="PF13193">
    <property type="entry name" value="AMP-binding_C"/>
    <property type="match status" value="1"/>
</dbReference>
<dbReference type="InterPro" id="IPR045851">
    <property type="entry name" value="AMP-bd_C_sf"/>
</dbReference>
<dbReference type="PANTHER" id="PTHR42921:SF1">
    <property type="entry name" value="ACETOACETYL-COA SYNTHETASE"/>
    <property type="match status" value="1"/>
</dbReference>
<evidence type="ECO:0000259" key="5">
    <source>
        <dbReference type="Pfam" id="PF00501"/>
    </source>
</evidence>
<dbReference type="PROSITE" id="PS00455">
    <property type="entry name" value="AMP_BINDING"/>
    <property type="match status" value="1"/>
</dbReference>
<evidence type="ECO:0000259" key="6">
    <source>
        <dbReference type="Pfam" id="PF13193"/>
    </source>
</evidence>
<dbReference type="Proteomes" id="UP000183413">
    <property type="component" value="Unassembled WGS sequence"/>
</dbReference>
<dbReference type="GO" id="GO:0006629">
    <property type="term" value="P:lipid metabolic process"/>
    <property type="evidence" value="ECO:0007669"/>
    <property type="project" value="InterPro"/>
</dbReference>
<dbReference type="EMBL" id="FOVH01000025">
    <property type="protein sequence ID" value="SFQ25237.1"/>
    <property type="molecule type" value="Genomic_DNA"/>
</dbReference>
<keyword evidence="4" id="KW-0067">ATP-binding</keyword>
<accession>A0A1I5X0K6</accession>
<dbReference type="AlphaFoldDB" id="A0A1I5X0K6"/>